<evidence type="ECO:0000256" key="10">
    <source>
        <dbReference type="ARBA" id="ARBA00023077"/>
    </source>
</evidence>
<keyword evidence="11 14" id="KW-0472">Membrane</keyword>
<keyword evidence="13 14" id="KW-0998">Cell outer membrane</keyword>
<comment type="caution">
    <text evidence="18">The sequence shown here is derived from an EMBL/GenBank/DDBJ whole genome shotgun (WGS) entry which is preliminary data.</text>
</comment>
<dbReference type="PANTHER" id="PTHR32552:SF68">
    <property type="entry name" value="FERRICHROME OUTER MEMBRANE TRANSPORTER_PHAGE RECEPTOR"/>
    <property type="match status" value="1"/>
</dbReference>
<dbReference type="InterPro" id="IPR039426">
    <property type="entry name" value="TonB-dep_rcpt-like"/>
</dbReference>
<dbReference type="PROSITE" id="PS52016">
    <property type="entry name" value="TONB_DEPENDENT_REC_3"/>
    <property type="match status" value="1"/>
</dbReference>
<gene>
    <name evidence="18" type="ORF">A1356_21645</name>
</gene>
<dbReference type="InterPro" id="IPR012910">
    <property type="entry name" value="Plug_dom"/>
</dbReference>
<reference evidence="18 19" key="1">
    <citation type="submission" date="2016-03" db="EMBL/GenBank/DDBJ databases">
        <authorList>
            <person name="Heylen K."/>
            <person name="De Vos P."/>
            <person name="Vekeman B."/>
        </authorList>
    </citation>
    <scope>NUCLEOTIDE SEQUENCE [LARGE SCALE GENOMIC DNA]</scope>
    <source>
        <strain evidence="18 19">R-49807</strain>
    </source>
</reference>
<dbReference type="AlphaFoldDB" id="A0AA91DGJ2"/>
<evidence type="ECO:0000313" key="18">
    <source>
        <dbReference type="EMBL" id="OAI30287.1"/>
    </source>
</evidence>
<dbReference type="RefSeq" id="WP_082889317.1">
    <property type="nucleotide sequence ID" value="NZ_LUUL01000007.1"/>
</dbReference>
<keyword evidence="8" id="KW-0408">Iron</keyword>
<feature type="chain" id="PRO_5041663428" description="Secretin/TonB short N-terminal domain-containing protein" evidence="16">
    <location>
        <begin position="23"/>
        <end position="799"/>
    </location>
</feature>
<dbReference type="InterPro" id="IPR000531">
    <property type="entry name" value="Beta-barrel_TonB"/>
</dbReference>
<dbReference type="CDD" id="cd01347">
    <property type="entry name" value="ligand_gated_channel"/>
    <property type="match status" value="1"/>
</dbReference>
<dbReference type="GO" id="GO:0009279">
    <property type="term" value="C:cell outer membrane"/>
    <property type="evidence" value="ECO:0007669"/>
    <property type="project" value="UniProtKB-SubCell"/>
</dbReference>
<evidence type="ECO:0000256" key="12">
    <source>
        <dbReference type="ARBA" id="ARBA00023170"/>
    </source>
</evidence>
<name>A0AA91DGJ2_9GAMM</name>
<dbReference type="Pfam" id="PF07715">
    <property type="entry name" value="Plug"/>
    <property type="match status" value="1"/>
</dbReference>
<dbReference type="Pfam" id="PF07660">
    <property type="entry name" value="STN"/>
    <property type="match status" value="1"/>
</dbReference>
<accession>A0AA91DGJ2</accession>
<keyword evidence="10 15" id="KW-0798">TonB box</keyword>
<evidence type="ECO:0000256" key="16">
    <source>
        <dbReference type="SAM" id="SignalP"/>
    </source>
</evidence>
<evidence type="ECO:0000256" key="4">
    <source>
        <dbReference type="ARBA" id="ARBA00022452"/>
    </source>
</evidence>
<keyword evidence="6 14" id="KW-0812">Transmembrane</keyword>
<dbReference type="InterPro" id="IPR036942">
    <property type="entry name" value="Beta-barrel_TonB_sf"/>
</dbReference>
<dbReference type="GO" id="GO:0015891">
    <property type="term" value="P:siderophore transport"/>
    <property type="evidence" value="ECO:0007669"/>
    <property type="project" value="InterPro"/>
</dbReference>
<evidence type="ECO:0000256" key="9">
    <source>
        <dbReference type="ARBA" id="ARBA00023065"/>
    </source>
</evidence>
<organism evidence="18 19">
    <name type="scientific">Methylomonas koyamae</name>
    <dbReference type="NCBI Taxonomy" id="702114"/>
    <lineage>
        <taxon>Bacteria</taxon>
        <taxon>Pseudomonadati</taxon>
        <taxon>Pseudomonadota</taxon>
        <taxon>Gammaproteobacteria</taxon>
        <taxon>Methylococcales</taxon>
        <taxon>Methylococcaceae</taxon>
        <taxon>Methylomonas</taxon>
    </lineage>
</organism>
<dbReference type="PANTHER" id="PTHR32552">
    <property type="entry name" value="FERRICHROME IRON RECEPTOR-RELATED"/>
    <property type="match status" value="1"/>
</dbReference>
<keyword evidence="7 16" id="KW-0732">Signal</keyword>
<comment type="similarity">
    <text evidence="2 14 15">Belongs to the TonB-dependent receptor family.</text>
</comment>
<dbReference type="SMART" id="SM00965">
    <property type="entry name" value="STN"/>
    <property type="match status" value="1"/>
</dbReference>
<proteinExistence type="inferred from homology"/>
<evidence type="ECO:0000259" key="17">
    <source>
        <dbReference type="SMART" id="SM00965"/>
    </source>
</evidence>
<keyword evidence="4 14" id="KW-1134">Transmembrane beta strand</keyword>
<dbReference type="Gene3D" id="3.55.50.30">
    <property type="match status" value="1"/>
</dbReference>
<keyword evidence="3 14" id="KW-0813">Transport</keyword>
<evidence type="ECO:0000256" key="14">
    <source>
        <dbReference type="PROSITE-ProRule" id="PRU01360"/>
    </source>
</evidence>
<dbReference type="InterPro" id="IPR037066">
    <property type="entry name" value="Plug_dom_sf"/>
</dbReference>
<dbReference type="FunFam" id="2.40.170.20:FF:000005">
    <property type="entry name" value="TonB-dependent siderophore receptor"/>
    <property type="match status" value="1"/>
</dbReference>
<dbReference type="Gene3D" id="2.170.130.10">
    <property type="entry name" value="TonB-dependent receptor, plug domain"/>
    <property type="match status" value="1"/>
</dbReference>
<evidence type="ECO:0000256" key="7">
    <source>
        <dbReference type="ARBA" id="ARBA00022729"/>
    </source>
</evidence>
<evidence type="ECO:0000256" key="1">
    <source>
        <dbReference type="ARBA" id="ARBA00004571"/>
    </source>
</evidence>
<evidence type="ECO:0000256" key="5">
    <source>
        <dbReference type="ARBA" id="ARBA00022496"/>
    </source>
</evidence>
<evidence type="ECO:0000256" key="6">
    <source>
        <dbReference type="ARBA" id="ARBA00022692"/>
    </source>
</evidence>
<evidence type="ECO:0000256" key="3">
    <source>
        <dbReference type="ARBA" id="ARBA00022448"/>
    </source>
</evidence>
<feature type="domain" description="Secretin/TonB short N-terminal" evidence="17">
    <location>
        <begin position="49"/>
        <end position="100"/>
    </location>
</feature>
<protein>
    <recommendedName>
        <fullName evidence="17">Secretin/TonB short N-terminal domain-containing protein</fullName>
    </recommendedName>
</protein>
<keyword evidence="12" id="KW-0675">Receptor</keyword>
<dbReference type="EMBL" id="LUUL01000007">
    <property type="protein sequence ID" value="OAI30287.1"/>
    <property type="molecule type" value="Genomic_DNA"/>
</dbReference>
<keyword evidence="5" id="KW-0410">Iron transport</keyword>
<dbReference type="GO" id="GO:0038023">
    <property type="term" value="F:signaling receptor activity"/>
    <property type="evidence" value="ECO:0007669"/>
    <property type="project" value="InterPro"/>
</dbReference>
<dbReference type="Gene3D" id="2.40.170.20">
    <property type="entry name" value="TonB-dependent receptor, beta-barrel domain"/>
    <property type="match status" value="1"/>
</dbReference>
<dbReference type="Pfam" id="PF00593">
    <property type="entry name" value="TonB_dep_Rec_b-barrel"/>
    <property type="match status" value="1"/>
</dbReference>
<evidence type="ECO:0000256" key="15">
    <source>
        <dbReference type="RuleBase" id="RU003357"/>
    </source>
</evidence>
<evidence type="ECO:0000313" key="19">
    <source>
        <dbReference type="Proteomes" id="UP000077734"/>
    </source>
</evidence>
<keyword evidence="9" id="KW-0406">Ion transport</keyword>
<sequence>MYLLSKTLLGGLLAGVALSVAAQEQNFNLDIPAQPLAAALEALRTQTGIHVFYAEEAVKGKTGAALVGSFTVRQAVANLLAGSGLVHTFTTSDTVAIKRADVGSDAAATMPAVNVIGNSLYDPNDPYNTDYSRGNASTATKTDTPIMETPFSIKTVPQQVMKDQQAVRLEQALENVSGVTSTRTSGASNGSQSATMIRGFQTYEFYRDGSRFPGGWVQNGPRELANIEQVEVLKGPASILYGRLEPGGLVNLVTKKPSATPYYSLQQQFGSFNFYRTTADATGAISKDKSLLYRVNLDYENAGSFRDFVSNERGFLAPTFHWQISDRTEANVHLEYQHNKSTPDNGLFALGNRPVNLPRERYLGEPGSKFESESFVAGLDWSHAFSDNWSVRHRVDITSVLKNEGTPYASPYDETGCTPDSCPVGRYGLANKNPANVYYTTLDLLGNFNTWGIKHSVLFGGDYQRMDDRYRFSMGFPITSIDAYRPVYNGIDPKLLTVNGGFNLNEEWFGLYAQDQIELPHHIHLLAGFRYDNARVSNHNLNGGTEVISTTRATPIKPRVGILYQPIPEVSIYGNYVENFGLQNGVNFADNSPLPPTTAEQWEAGIKTELFDKRLTTTFAWFDITKQNIAIPMFGNLGYNEVVGEARNQGLEFDVSGELLPGWKVIGAYSYIDSKMTKDVAGVQGNKLWNVPRNAGSLWTTYEFLGGDLQGLKVGGGVQVRDQREGDKANSFQLPGYATVNLMTSYTMKVAGTRLTTQFNVNNLLDKWYYDSAAGWSDRTQGIMPGEPRNFMGSVRVEF</sequence>
<feature type="signal peptide" evidence="16">
    <location>
        <begin position="1"/>
        <end position="22"/>
    </location>
</feature>
<dbReference type="NCBIfam" id="TIGR01783">
    <property type="entry name" value="TonB-siderophor"/>
    <property type="match status" value="1"/>
</dbReference>
<evidence type="ECO:0000256" key="8">
    <source>
        <dbReference type="ARBA" id="ARBA00023004"/>
    </source>
</evidence>
<evidence type="ECO:0000256" key="2">
    <source>
        <dbReference type="ARBA" id="ARBA00009810"/>
    </source>
</evidence>
<dbReference type="InterPro" id="IPR010105">
    <property type="entry name" value="TonB_sidphr_rcpt"/>
</dbReference>
<dbReference type="InterPro" id="IPR011662">
    <property type="entry name" value="Secretin/TonB_short_N"/>
</dbReference>
<keyword evidence="19" id="KW-1185">Reference proteome</keyword>
<comment type="subcellular location">
    <subcellularLocation>
        <location evidence="1 14">Cell outer membrane</location>
        <topology evidence="1 14">Multi-pass membrane protein</topology>
    </subcellularLocation>
</comment>
<dbReference type="Proteomes" id="UP000077734">
    <property type="component" value="Unassembled WGS sequence"/>
</dbReference>
<dbReference type="SUPFAM" id="SSF56935">
    <property type="entry name" value="Porins"/>
    <property type="match status" value="1"/>
</dbReference>
<evidence type="ECO:0000256" key="13">
    <source>
        <dbReference type="ARBA" id="ARBA00023237"/>
    </source>
</evidence>
<dbReference type="GO" id="GO:0015344">
    <property type="term" value="F:siderophore uptake transmembrane transporter activity"/>
    <property type="evidence" value="ECO:0007669"/>
    <property type="project" value="TreeGrafter"/>
</dbReference>
<dbReference type="FunFam" id="2.170.130.10:FF:000001">
    <property type="entry name" value="Catecholate siderophore TonB-dependent receptor"/>
    <property type="match status" value="1"/>
</dbReference>
<evidence type="ECO:0000256" key="11">
    <source>
        <dbReference type="ARBA" id="ARBA00023136"/>
    </source>
</evidence>